<dbReference type="InterPro" id="IPR045865">
    <property type="entry name" value="ACT-like_dom_sf"/>
</dbReference>
<reference evidence="8" key="1">
    <citation type="submission" date="2019-08" db="EMBL/GenBank/DDBJ databases">
        <authorList>
            <person name="Kucharzyk K."/>
            <person name="Murdoch R.W."/>
            <person name="Higgins S."/>
            <person name="Loffler F."/>
        </authorList>
    </citation>
    <scope>NUCLEOTIDE SEQUENCE</scope>
</reference>
<dbReference type="InterPro" id="IPR003416">
    <property type="entry name" value="MgtC/SapB/SrpB/YhiD_fam"/>
</dbReference>
<dbReference type="InterPro" id="IPR002912">
    <property type="entry name" value="ACT_dom"/>
</dbReference>
<feature type="transmembrane region" description="Helical" evidence="6">
    <location>
        <begin position="116"/>
        <end position="136"/>
    </location>
</feature>
<dbReference type="PROSITE" id="PS51671">
    <property type="entry name" value="ACT"/>
    <property type="match status" value="1"/>
</dbReference>
<name>A0A644TLW9_9ZZZZ</name>
<evidence type="ECO:0000256" key="5">
    <source>
        <dbReference type="ARBA" id="ARBA00023136"/>
    </source>
</evidence>
<comment type="caution">
    <text evidence="8">The sequence shown here is derived from an EMBL/GenBank/DDBJ whole genome shotgun (WGS) entry which is preliminary data.</text>
</comment>
<keyword evidence="3 6" id="KW-0812">Transmembrane</keyword>
<evidence type="ECO:0000259" key="7">
    <source>
        <dbReference type="PROSITE" id="PS51671"/>
    </source>
</evidence>
<evidence type="ECO:0000256" key="6">
    <source>
        <dbReference type="SAM" id="Phobius"/>
    </source>
</evidence>
<comment type="subcellular location">
    <subcellularLocation>
        <location evidence="1">Cell membrane</location>
        <topology evidence="1">Multi-pass membrane protein</topology>
    </subcellularLocation>
</comment>
<dbReference type="GO" id="GO:0005886">
    <property type="term" value="C:plasma membrane"/>
    <property type="evidence" value="ECO:0007669"/>
    <property type="project" value="UniProtKB-SubCell"/>
</dbReference>
<sequence>MISEVDVLIRLLMALFLGGIIGYERQACNKSAGLRTHVLVCVGSCLIMVLSINIYYTVQGLTNADPTRLAAQVVSGIGFLGAGTIMKEGVTVKGLTTAASLWVVSGVGLAAGSGYYLSAIMATGLVFLTLSVLYHVEKKICHMGGIVNLFVSAADKPGQIGRVCSRLGEHGINIKDIKIEGSSDQNLLIAITLIPLDRLDMSQVLIHLMEVEGVVSVRAE</sequence>
<evidence type="ECO:0000256" key="4">
    <source>
        <dbReference type="ARBA" id="ARBA00022989"/>
    </source>
</evidence>
<dbReference type="SUPFAM" id="SSF55021">
    <property type="entry name" value="ACT-like"/>
    <property type="match status" value="1"/>
</dbReference>
<feature type="transmembrane region" description="Helical" evidence="6">
    <location>
        <begin position="36"/>
        <end position="57"/>
    </location>
</feature>
<dbReference type="Pfam" id="PF01842">
    <property type="entry name" value="ACT"/>
    <property type="match status" value="1"/>
</dbReference>
<feature type="transmembrane region" description="Helical" evidence="6">
    <location>
        <begin position="69"/>
        <end position="85"/>
    </location>
</feature>
<proteinExistence type="predicted"/>
<evidence type="ECO:0000313" key="8">
    <source>
        <dbReference type="EMBL" id="MPL67920.1"/>
    </source>
</evidence>
<gene>
    <name evidence="8" type="primary">sapB_2</name>
    <name evidence="8" type="ORF">SDC9_13623</name>
</gene>
<keyword evidence="5 6" id="KW-0472">Membrane</keyword>
<evidence type="ECO:0000256" key="1">
    <source>
        <dbReference type="ARBA" id="ARBA00004651"/>
    </source>
</evidence>
<dbReference type="AlphaFoldDB" id="A0A644TLW9"/>
<dbReference type="Pfam" id="PF02308">
    <property type="entry name" value="MgtC"/>
    <property type="match status" value="1"/>
</dbReference>
<organism evidence="8">
    <name type="scientific">bioreactor metagenome</name>
    <dbReference type="NCBI Taxonomy" id="1076179"/>
    <lineage>
        <taxon>unclassified sequences</taxon>
        <taxon>metagenomes</taxon>
        <taxon>ecological metagenomes</taxon>
    </lineage>
</organism>
<dbReference type="Gene3D" id="3.30.70.260">
    <property type="match status" value="1"/>
</dbReference>
<accession>A0A644TLW9</accession>
<dbReference type="PANTHER" id="PTHR33778">
    <property type="entry name" value="PROTEIN MGTC"/>
    <property type="match status" value="1"/>
</dbReference>
<dbReference type="EMBL" id="VSSQ01000039">
    <property type="protein sequence ID" value="MPL67920.1"/>
    <property type="molecule type" value="Genomic_DNA"/>
</dbReference>
<dbReference type="InterPro" id="IPR049177">
    <property type="entry name" value="MgtC_SapB_SrpB_YhiD_N"/>
</dbReference>
<evidence type="ECO:0000256" key="3">
    <source>
        <dbReference type="ARBA" id="ARBA00022692"/>
    </source>
</evidence>
<feature type="transmembrane region" description="Helical" evidence="6">
    <location>
        <begin position="7"/>
        <end position="24"/>
    </location>
</feature>
<evidence type="ECO:0000256" key="2">
    <source>
        <dbReference type="ARBA" id="ARBA00022475"/>
    </source>
</evidence>
<keyword evidence="4 6" id="KW-1133">Transmembrane helix</keyword>
<dbReference type="PANTHER" id="PTHR33778:SF1">
    <property type="entry name" value="MAGNESIUM TRANSPORTER YHID-RELATED"/>
    <property type="match status" value="1"/>
</dbReference>
<protein>
    <submittedName>
        <fullName evidence="8">Protein SapB</fullName>
    </submittedName>
</protein>
<feature type="domain" description="ACT" evidence="7">
    <location>
        <begin position="148"/>
        <end position="220"/>
    </location>
</feature>
<dbReference type="PRINTS" id="PR01837">
    <property type="entry name" value="MGTCSAPBPROT"/>
</dbReference>
<keyword evidence="2" id="KW-1003">Cell membrane</keyword>